<dbReference type="Proteomes" id="UP000265663">
    <property type="component" value="Unassembled WGS sequence"/>
</dbReference>
<dbReference type="SMART" id="SM00450">
    <property type="entry name" value="RHOD"/>
    <property type="match status" value="1"/>
</dbReference>
<dbReference type="OrthoDB" id="8300214at2759"/>
<dbReference type="Gene3D" id="3.40.250.10">
    <property type="entry name" value="Rhodanese-like domain"/>
    <property type="match status" value="1"/>
</dbReference>
<gene>
    <name evidence="3" type="ORF">GMOD_00002039</name>
</gene>
<dbReference type="PANTHER" id="PTHR10828:SF50">
    <property type="entry name" value="REDUCTASE (ARC2), PUTATIVE (AFU_ORTHOLOGUE AFUA_6G13400)-RELATED"/>
    <property type="match status" value="1"/>
</dbReference>
<dbReference type="PANTHER" id="PTHR10828">
    <property type="entry name" value="M-PHASE INDUCER PHOSPHATASE DUAL SPECIFICITY PHOSPHATASE CDC25"/>
    <property type="match status" value="1"/>
</dbReference>
<evidence type="ECO:0000313" key="3">
    <source>
        <dbReference type="EMBL" id="RMZ66680.1"/>
    </source>
</evidence>
<sequence length="171" mass="19055">MSGERLLSLKRLQDTPKHLHNQMADAPNPTRSWTDAFPAPRTTAPSISREEALSELTSPDLLIVDVRRTDYEGGTIRGSINLPAHSFYMNRGVLYHLCKRAGIKRVAFYCGASNGRGPRCSAWFADYIAEKGDDAIKSLTLAGGIKGWVKGGDSYTQHMDGFEPEHWKQFE</sequence>
<dbReference type="GO" id="GO:0005737">
    <property type="term" value="C:cytoplasm"/>
    <property type="evidence" value="ECO:0007669"/>
    <property type="project" value="TreeGrafter"/>
</dbReference>
<organism evidence="3 4">
    <name type="scientific">Pyrenophora seminiperda CCB06</name>
    <dbReference type="NCBI Taxonomy" id="1302712"/>
    <lineage>
        <taxon>Eukaryota</taxon>
        <taxon>Fungi</taxon>
        <taxon>Dikarya</taxon>
        <taxon>Ascomycota</taxon>
        <taxon>Pezizomycotina</taxon>
        <taxon>Dothideomycetes</taxon>
        <taxon>Pleosporomycetidae</taxon>
        <taxon>Pleosporales</taxon>
        <taxon>Pleosporineae</taxon>
        <taxon>Pleosporaceae</taxon>
        <taxon>Pyrenophora</taxon>
    </lineage>
</organism>
<keyword evidence="4" id="KW-1185">Reference proteome</keyword>
<dbReference type="InterPro" id="IPR001763">
    <property type="entry name" value="Rhodanese-like_dom"/>
</dbReference>
<dbReference type="InterPro" id="IPR036873">
    <property type="entry name" value="Rhodanese-like_dom_sf"/>
</dbReference>
<feature type="region of interest" description="Disordered" evidence="1">
    <location>
        <begin position="20"/>
        <end position="50"/>
    </location>
</feature>
<dbReference type="AlphaFoldDB" id="A0A3M7LWW2"/>
<evidence type="ECO:0000259" key="2">
    <source>
        <dbReference type="PROSITE" id="PS50206"/>
    </source>
</evidence>
<dbReference type="GO" id="GO:0004725">
    <property type="term" value="F:protein tyrosine phosphatase activity"/>
    <property type="evidence" value="ECO:0007669"/>
    <property type="project" value="TreeGrafter"/>
</dbReference>
<evidence type="ECO:0000313" key="4">
    <source>
        <dbReference type="Proteomes" id="UP000265663"/>
    </source>
</evidence>
<name>A0A3M7LWW2_9PLEO</name>
<proteinExistence type="predicted"/>
<dbReference type="Pfam" id="PF00581">
    <property type="entry name" value="Rhodanese"/>
    <property type="match status" value="1"/>
</dbReference>
<dbReference type="SUPFAM" id="SSF52821">
    <property type="entry name" value="Rhodanese/Cell cycle control phosphatase"/>
    <property type="match status" value="1"/>
</dbReference>
<accession>A0A3M7LWW2</accession>
<evidence type="ECO:0000256" key="1">
    <source>
        <dbReference type="SAM" id="MobiDB-lite"/>
    </source>
</evidence>
<dbReference type="GO" id="GO:0005634">
    <property type="term" value="C:nucleus"/>
    <property type="evidence" value="ECO:0007669"/>
    <property type="project" value="TreeGrafter"/>
</dbReference>
<feature type="domain" description="Rhodanese" evidence="2">
    <location>
        <begin position="57"/>
        <end position="157"/>
    </location>
</feature>
<dbReference type="PROSITE" id="PS50206">
    <property type="entry name" value="RHODANESE_3"/>
    <property type="match status" value="1"/>
</dbReference>
<dbReference type="EMBL" id="KE747809">
    <property type="protein sequence ID" value="RMZ66680.1"/>
    <property type="molecule type" value="Genomic_DNA"/>
</dbReference>
<reference evidence="3 4" key="1">
    <citation type="journal article" date="2014" name="PLoS ONE">
        <title>De novo Genome Assembly of the Fungal Plant Pathogen Pyrenophora semeniperda.</title>
        <authorList>
            <person name="Soliai M.M."/>
            <person name="Meyer S.E."/>
            <person name="Udall J.A."/>
            <person name="Elzinga D.E."/>
            <person name="Hermansen R.A."/>
            <person name="Bodily P.M."/>
            <person name="Hart A.A."/>
            <person name="Coleman C.E."/>
        </authorList>
    </citation>
    <scope>NUCLEOTIDE SEQUENCE [LARGE SCALE GENOMIC DNA]</scope>
    <source>
        <strain evidence="3 4">CCB06</strain>
        <tissue evidence="3">Mycelium</tissue>
    </source>
</reference>
<protein>
    <submittedName>
        <fullName evidence="3">Arsenate reductase</fullName>
    </submittedName>
</protein>